<evidence type="ECO:0000313" key="1">
    <source>
        <dbReference type="EMBL" id="SVD78333.1"/>
    </source>
</evidence>
<proteinExistence type="predicted"/>
<reference evidence="1" key="1">
    <citation type="submission" date="2018-05" db="EMBL/GenBank/DDBJ databases">
        <authorList>
            <person name="Lanie J.A."/>
            <person name="Ng W.-L."/>
            <person name="Kazmierczak K.M."/>
            <person name="Andrzejewski T.M."/>
            <person name="Davidsen T.M."/>
            <person name="Wayne K.J."/>
            <person name="Tettelin H."/>
            <person name="Glass J.I."/>
            <person name="Rusch D."/>
            <person name="Podicherti R."/>
            <person name="Tsui H.-C.T."/>
            <person name="Winkler M.E."/>
        </authorList>
    </citation>
    <scope>NUCLEOTIDE SEQUENCE</scope>
</reference>
<organism evidence="1">
    <name type="scientific">marine metagenome</name>
    <dbReference type="NCBI Taxonomy" id="408172"/>
    <lineage>
        <taxon>unclassified sequences</taxon>
        <taxon>metagenomes</taxon>
        <taxon>ecological metagenomes</taxon>
    </lineage>
</organism>
<dbReference type="AlphaFoldDB" id="A0A382Y510"/>
<name>A0A382Y510_9ZZZZ</name>
<protein>
    <submittedName>
        <fullName evidence="1">Uncharacterized protein</fullName>
    </submittedName>
</protein>
<gene>
    <name evidence="1" type="ORF">METZ01_LOCUS431187</name>
</gene>
<accession>A0A382Y510</accession>
<feature type="non-terminal residue" evidence="1">
    <location>
        <position position="1"/>
    </location>
</feature>
<sequence>MGKVLEGSSYMGKPTCMIMKSGKSMRKISFLPSLLLALLLWQATPTNAQVPLGVRSARGLTVTPAYEGWYENADGTYSISFGYFNRNFEEFVDIPVGPDNSIEPQEFNGDQPAHFAPRRHWGVFAIKVPADFGDQRVRWTLNVNGQTFSIPGHLDPDWQIDALAGEAGAGNTPPVLQFSEDGLEGAGPAGVMGPHLNTAAGNPLTVTVWAHDDGARSSSVASAGRNAAPVDLMWFKHQGPG</sequence>
<dbReference type="EMBL" id="UINC01172983">
    <property type="protein sequence ID" value="SVD78333.1"/>
    <property type="molecule type" value="Genomic_DNA"/>
</dbReference>
<feature type="non-terminal residue" evidence="1">
    <location>
        <position position="241"/>
    </location>
</feature>